<dbReference type="AlphaFoldDB" id="A0A9P8C894"/>
<accession>A0A9P8C894</accession>
<comment type="caution">
    <text evidence="1">The sequence shown here is derived from an EMBL/GenBank/DDBJ whole genome shotgun (WGS) entry which is preliminary data.</text>
</comment>
<proteinExistence type="predicted"/>
<dbReference type="EMBL" id="MU251384">
    <property type="protein sequence ID" value="KAG9237524.1"/>
    <property type="molecule type" value="Genomic_DNA"/>
</dbReference>
<reference evidence="1" key="1">
    <citation type="journal article" date="2021" name="IMA Fungus">
        <title>Genomic characterization of three marine fungi, including Emericellopsis atlantica sp. nov. with signatures of a generalist lifestyle and marine biomass degradation.</title>
        <authorList>
            <person name="Hagestad O.C."/>
            <person name="Hou L."/>
            <person name="Andersen J.H."/>
            <person name="Hansen E.H."/>
            <person name="Altermark B."/>
            <person name="Li C."/>
            <person name="Kuhnert E."/>
            <person name="Cox R.J."/>
            <person name="Crous P.W."/>
            <person name="Spatafora J.W."/>
            <person name="Lail K."/>
            <person name="Amirebrahimi M."/>
            <person name="Lipzen A."/>
            <person name="Pangilinan J."/>
            <person name="Andreopoulos W."/>
            <person name="Hayes R.D."/>
            <person name="Ng V."/>
            <person name="Grigoriev I.V."/>
            <person name="Jackson S.A."/>
            <person name="Sutton T.D.S."/>
            <person name="Dobson A.D.W."/>
            <person name="Rama T."/>
        </authorList>
    </citation>
    <scope>NUCLEOTIDE SEQUENCE</scope>
    <source>
        <strain evidence="1">TRa018bII</strain>
    </source>
</reference>
<keyword evidence="2" id="KW-1185">Reference proteome</keyword>
<name>A0A9P8C894_9HELO</name>
<dbReference type="Proteomes" id="UP000824998">
    <property type="component" value="Unassembled WGS sequence"/>
</dbReference>
<sequence>MTSVNSTGPAGFNGTPEEALSQYQDEFFHQLLVGSDPSIFSVPLALYFGISFTSKPSIDTQIYLYFRSCYPLSNPPLPQFFTMPDQTENTAFIAPNIETLRQKYADDPDGFHALDVEEIASFRNLSEQKVMQTRGTFPAWDEGTKIEFERLLRKYSIHVTLCAQEQEKKAREVGWEGTREEILASRFRQDGDHLYGRQSQATNDGRGTALNFAYNIDEDNRYEPSK</sequence>
<evidence type="ECO:0000313" key="1">
    <source>
        <dbReference type="EMBL" id="KAG9237524.1"/>
    </source>
</evidence>
<gene>
    <name evidence="1" type="ORF">BJ875DRAFT_493178</name>
</gene>
<evidence type="ECO:0000313" key="2">
    <source>
        <dbReference type="Proteomes" id="UP000824998"/>
    </source>
</evidence>
<organism evidence="1 2">
    <name type="scientific">Amylocarpus encephaloides</name>
    <dbReference type="NCBI Taxonomy" id="45428"/>
    <lineage>
        <taxon>Eukaryota</taxon>
        <taxon>Fungi</taxon>
        <taxon>Dikarya</taxon>
        <taxon>Ascomycota</taxon>
        <taxon>Pezizomycotina</taxon>
        <taxon>Leotiomycetes</taxon>
        <taxon>Helotiales</taxon>
        <taxon>Helotiales incertae sedis</taxon>
        <taxon>Amylocarpus</taxon>
    </lineage>
</organism>
<protein>
    <submittedName>
        <fullName evidence="1">Uncharacterized protein</fullName>
    </submittedName>
</protein>